<proteinExistence type="predicted"/>
<reference evidence="2 3" key="1">
    <citation type="submission" date="2015-10" db="EMBL/GenBank/DDBJ databases">
        <title>Draft genome sequence of Streptomyces griseoruber DSM 40281, type strain for the species Streptomyces griseoruber.</title>
        <authorList>
            <person name="Ruckert C."/>
            <person name="Winkler A."/>
            <person name="Kalinowski J."/>
            <person name="Kampfer P."/>
            <person name="Glaeser S."/>
        </authorList>
    </citation>
    <scope>NUCLEOTIDE SEQUENCE [LARGE SCALE GENOMIC DNA]</scope>
    <source>
        <strain evidence="2 3">DSM 40281</strain>
    </source>
</reference>
<evidence type="ECO:0000313" key="2">
    <source>
        <dbReference type="EMBL" id="KUN86114.1"/>
    </source>
</evidence>
<evidence type="ECO:0000313" key="3">
    <source>
        <dbReference type="Proteomes" id="UP000052982"/>
    </source>
</evidence>
<sequence length="244" mass="25679">MQLRLPSSISDAQRCLAEGAIPIGGATLVWAAWQRDGFPEKAVSLRHVPEANVVGSEELGGAVLLHRVDATVPEVLHRAASGIGTGAVRRTATVGGNIVGSTLRCLLPAALVLDARATVLEPGNVYDTDLGELVAKRPLLLGLRWRTPLVSGYRKVEGDAGGPPPLVVAAAVHADGDSDGNGPRQLRVAVREGYEVLSESTPFDRDADQVLHALERTDLAALPAAAREHLRAQVTDVLVRTGEV</sequence>
<dbReference type="GO" id="GO:0050660">
    <property type="term" value="F:flavin adenine dinucleotide binding"/>
    <property type="evidence" value="ECO:0007669"/>
    <property type="project" value="InterPro"/>
</dbReference>
<dbReference type="GO" id="GO:0016491">
    <property type="term" value="F:oxidoreductase activity"/>
    <property type="evidence" value="ECO:0007669"/>
    <property type="project" value="InterPro"/>
</dbReference>
<organism evidence="2 3">
    <name type="scientific">Streptomyces griseoruber</name>
    <dbReference type="NCBI Taxonomy" id="1943"/>
    <lineage>
        <taxon>Bacteria</taxon>
        <taxon>Bacillati</taxon>
        <taxon>Actinomycetota</taxon>
        <taxon>Actinomycetes</taxon>
        <taxon>Kitasatosporales</taxon>
        <taxon>Streptomycetaceae</taxon>
        <taxon>Streptomyces</taxon>
    </lineage>
</organism>
<dbReference type="Pfam" id="PF00941">
    <property type="entry name" value="FAD_binding_5"/>
    <property type="match status" value="1"/>
</dbReference>
<protein>
    <submittedName>
        <fullName evidence="2">FAD dependent dehydrogenase</fullName>
    </submittedName>
</protein>
<dbReference type="Gene3D" id="3.30.465.10">
    <property type="match status" value="1"/>
</dbReference>
<keyword evidence="3" id="KW-1185">Reference proteome</keyword>
<dbReference type="RefSeq" id="WP_055637447.1">
    <property type="nucleotide sequence ID" value="NZ_JBIRTR010000002.1"/>
</dbReference>
<dbReference type="InterPro" id="IPR036318">
    <property type="entry name" value="FAD-bd_PCMH-like_sf"/>
</dbReference>
<gene>
    <name evidence="2" type="ORF">AQJ64_08680</name>
</gene>
<accession>A0A117REC2</accession>
<dbReference type="InterPro" id="IPR016169">
    <property type="entry name" value="FAD-bd_PCMH_sub2"/>
</dbReference>
<dbReference type="STRING" id="1943.AQJ64_08680"/>
<feature type="domain" description="Molybdopterin dehydrogenase FAD-binding" evidence="1">
    <location>
        <begin position="5"/>
        <end position="132"/>
    </location>
</feature>
<dbReference type="EMBL" id="LMWW01000010">
    <property type="protein sequence ID" value="KUN86114.1"/>
    <property type="molecule type" value="Genomic_DNA"/>
</dbReference>
<dbReference type="Proteomes" id="UP000052982">
    <property type="component" value="Unassembled WGS sequence"/>
</dbReference>
<dbReference type="InterPro" id="IPR002346">
    <property type="entry name" value="Mopterin_DH_FAD-bd"/>
</dbReference>
<dbReference type="OrthoDB" id="4314820at2"/>
<dbReference type="SUPFAM" id="SSF56176">
    <property type="entry name" value="FAD-binding/transporter-associated domain-like"/>
    <property type="match status" value="1"/>
</dbReference>
<evidence type="ECO:0000259" key="1">
    <source>
        <dbReference type="Pfam" id="PF00941"/>
    </source>
</evidence>
<comment type="caution">
    <text evidence="2">The sequence shown here is derived from an EMBL/GenBank/DDBJ whole genome shotgun (WGS) entry which is preliminary data.</text>
</comment>
<dbReference type="AlphaFoldDB" id="A0A117REC2"/>
<name>A0A117REC2_9ACTN</name>